<comment type="caution">
    <text evidence="2">The sequence shown here is derived from an EMBL/GenBank/DDBJ whole genome shotgun (WGS) entry which is preliminary data.</text>
</comment>
<gene>
    <name evidence="2" type="ORF">SAY86_005222</name>
</gene>
<dbReference type="AlphaFoldDB" id="A0AAN7L329"/>
<name>A0AAN7L329_TRANT</name>
<evidence type="ECO:0000256" key="1">
    <source>
        <dbReference type="SAM" id="MobiDB-lite"/>
    </source>
</evidence>
<dbReference type="PANTHER" id="PTHR33527:SF28">
    <property type="entry name" value="GB|AAD43168.1"/>
    <property type="match status" value="1"/>
</dbReference>
<feature type="region of interest" description="Disordered" evidence="1">
    <location>
        <begin position="185"/>
        <end position="212"/>
    </location>
</feature>
<organism evidence="2 3">
    <name type="scientific">Trapa natans</name>
    <name type="common">Water chestnut</name>
    <dbReference type="NCBI Taxonomy" id="22666"/>
    <lineage>
        <taxon>Eukaryota</taxon>
        <taxon>Viridiplantae</taxon>
        <taxon>Streptophyta</taxon>
        <taxon>Embryophyta</taxon>
        <taxon>Tracheophyta</taxon>
        <taxon>Spermatophyta</taxon>
        <taxon>Magnoliopsida</taxon>
        <taxon>eudicotyledons</taxon>
        <taxon>Gunneridae</taxon>
        <taxon>Pentapetalae</taxon>
        <taxon>rosids</taxon>
        <taxon>malvids</taxon>
        <taxon>Myrtales</taxon>
        <taxon>Lythraceae</taxon>
        <taxon>Trapa</taxon>
    </lineage>
</organism>
<feature type="region of interest" description="Disordered" evidence="1">
    <location>
        <begin position="341"/>
        <end position="383"/>
    </location>
</feature>
<dbReference type="PANTHER" id="PTHR33527">
    <property type="entry name" value="OS07G0274300 PROTEIN"/>
    <property type="match status" value="1"/>
</dbReference>
<accession>A0AAN7L329</accession>
<sequence>MVETAACTVSSTSSSSADFPILSPFPSFFSSWVPPAITQEDINVFYGVDRRLYTHLVMNLRWDPTRSMQLMATWVWLGRISPRGSLISLIVELSDPIISVLGDEAAMYLHYLEHENYHHLQKQTFLTQTIMRHPDISLRFFHENRAAITTVVTNIFNHVCLKNLGDIMQEAERLQASNNPHNCSAGHSVNYPGPNNTIHSTDPNPNPNPGVSISSTLATPFSYFFYQFPINGGASSSHFTSPSHRFKTEDHKPSLIDQADSDSSFHGNIYGGIGPDGRKFGNCFEAIYMQGVSSPSEQPLYARLVVRPDQTIDLVLNGKSKVKFVINGKHLWGRKYLKKTHRSPPVANSPLMGSSPSSPPTLWAGHPSVGILSHPDRSGAHPD</sequence>
<protein>
    <submittedName>
        <fullName evidence="2">Uncharacterized protein</fullName>
    </submittedName>
</protein>
<proteinExistence type="predicted"/>
<evidence type="ECO:0000313" key="3">
    <source>
        <dbReference type="Proteomes" id="UP001346149"/>
    </source>
</evidence>
<keyword evidence="3" id="KW-1185">Reference proteome</keyword>
<dbReference type="Proteomes" id="UP001346149">
    <property type="component" value="Unassembled WGS sequence"/>
</dbReference>
<dbReference type="EMBL" id="JAXQNO010000018">
    <property type="protein sequence ID" value="KAK4776534.1"/>
    <property type="molecule type" value="Genomic_DNA"/>
</dbReference>
<reference evidence="2 3" key="1">
    <citation type="journal article" date="2023" name="Hortic Res">
        <title>Pangenome of water caltrop reveals structural variations and asymmetric subgenome divergence after allopolyploidization.</title>
        <authorList>
            <person name="Zhang X."/>
            <person name="Chen Y."/>
            <person name="Wang L."/>
            <person name="Yuan Y."/>
            <person name="Fang M."/>
            <person name="Shi L."/>
            <person name="Lu R."/>
            <person name="Comes H.P."/>
            <person name="Ma Y."/>
            <person name="Chen Y."/>
            <person name="Huang G."/>
            <person name="Zhou Y."/>
            <person name="Zheng Z."/>
            <person name="Qiu Y."/>
        </authorList>
    </citation>
    <scope>NUCLEOTIDE SEQUENCE [LARGE SCALE GENOMIC DNA]</scope>
    <source>
        <strain evidence="2">F231</strain>
    </source>
</reference>
<feature type="compositionally biased region" description="Basic and acidic residues" evidence="1">
    <location>
        <begin position="374"/>
        <end position="383"/>
    </location>
</feature>
<evidence type="ECO:0000313" key="2">
    <source>
        <dbReference type="EMBL" id="KAK4776534.1"/>
    </source>
</evidence>